<accession>A0A1S2QNL2</accession>
<sequence length="118" mass="12640">MQKVFDELPASGRLLGFRARSCPSAKASTACSTAVSTRSVAADGSVGHTARVADRYLRTGIRSPWPASAARSPWARGASRSWRVSRRPVAQTSVRMRAQSVSSSSVISHAITRFPPAR</sequence>
<proteinExistence type="predicted"/>
<dbReference type="Proteomes" id="UP000179642">
    <property type="component" value="Unassembled WGS sequence"/>
</dbReference>
<dbReference type="EMBL" id="MLYO01000009">
    <property type="protein sequence ID" value="OIK07752.1"/>
    <property type="molecule type" value="Genomic_DNA"/>
</dbReference>
<gene>
    <name evidence="2" type="ORF">BIV23_01870</name>
</gene>
<evidence type="ECO:0000313" key="3">
    <source>
        <dbReference type="Proteomes" id="UP000179642"/>
    </source>
</evidence>
<evidence type="ECO:0000313" key="2">
    <source>
        <dbReference type="EMBL" id="OIK07752.1"/>
    </source>
</evidence>
<feature type="region of interest" description="Disordered" evidence="1">
    <location>
        <begin position="89"/>
        <end position="118"/>
    </location>
</feature>
<dbReference type="AlphaFoldDB" id="A0A1S2QNL2"/>
<reference evidence="2 3" key="1">
    <citation type="submission" date="2016-10" db="EMBL/GenBank/DDBJ databases">
        <title>Genome sequence of Streptomyces sp. MUSC 1.</title>
        <authorList>
            <person name="Lee L.-H."/>
            <person name="Ser H.-L."/>
            <person name="Law J.W.-F."/>
        </authorList>
    </citation>
    <scope>NUCLEOTIDE SEQUENCE [LARGE SCALE GENOMIC DNA]</scope>
    <source>
        <strain evidence="2 3">MUSC 1</strain>
    </source>
</reference>
<name>A0A1S2QNL2_9ACTN</name>
<protein>
    <submittedName>
        <fullName evidence="2">Uncharacterized protein</fullName>
    </submittedName>
</protein>
<evidence type="ECO:0000256" key="1">
    <source>
        <dbReference type="SAM" id="MobiDB-lite"/>
    </source>
</evidence>
<organism evidence="2 3">
    <name type="scientific">Streptomyces monashensis</name>
    <dbReference type="NCBI Taxonomy" id="1678012"/>
    <lineage>
        <taxon>Bacteria</taxon>
        <taxon>Bacillati</taxon>
        <taxon>Actinomycetota</taxon>
        <taxon>Actinomycetes</taxon>
        <taxon>Kitasatosporales</taxon>
        <taxon>Streptomycetaceae</taxon>
        <taxon>Streptomyces</taxon>
    </lineage>
</organism>
<keyword evidence="3" id="KW-1185">Reference proteome</keyword>
<comment type="caution">
    <text evidence="2">The sequence shown here is derived from an EMBL/GenBank/DDBJ whole genome shotgun (WGS) entry which is preliminary data.</text>
</comment>